<protein>
    <submittedName>
        <fullName evidence="2">Uncharacterized protein</fullName>
    </submittedName>
</protein>
<gene>
    <name evidence="2" type="ORF">AVEN_158458_1</name>
</gene>
<dbReference type="Proteomes" id="UP000499080">
    <property type="component" value="Unassembled WGS sequence"/>
</dbReference>
<dbReference type="AlphaFoldDB" id="A0A4Y2UHI8"/>
<evidence type="ECO:0000313" key="3">
    <source>
        <dbReference type="Proteomes" id="UP000499080"/>
    </source>
</evidence>
<proteinExistence type="predicted"/>
<evidence type="ECO:0000313" key="2">
    <source>
        <dbReference type="EMBL" id="GBO12575.1"/>
    </source>
</evidence>
<comment type="caution">
    <text evidence="2">The sequence shown here is derived from an EMBL/GenBank/DDBJ whole genome shotgun (WGS) entry which is preliminary data.</text>
</comment>
<accession>A0A4Y2UHI8</accession>
<reference evidence="2 3" key="1">
    <citation type="journal article" date="2019" name="Sci. Rep.">
        <title>Orb-weaving spider Araneus ventricosus genome elucidates the spidroin gene catalogue.</title>
        <authorList>
            <person name="Kono N."/>
            <person name="Nakamura H."/>
            <person name="Ohtoshi R."/>
            <person name="Moran D.A.P."/>
            <person name="Shinohara A."/>
            <person name="Yoshida Y."/>
            <person name="Fujiwara M."/>
            <person name="Mori M."/>
            <person name="Tomita M."/>
            <person name="Arakawa K."/>
        </authorList>
    </citation>
    <scope>NUCLEOTIDE SEQUENCE [LARGE SCALE GENOMIC DNA]</scope>
</reference>
<dbReference type="EMBL" id="BGPR01037068">
    <property type="protein sequence ID" value="GBO12575.1"/>
    <property type="molecule type" value="Genomic_DNA"/>
</dbReference>
<keyword evidence="3" id="KW-1185">Reference proteome</keyword>
<evidence type="ECO:0000256" key="1">
    <source>
        <dbReference type="SAM" id="MobiDB-lite"/>
    </source>
</evidence>
<feature type="region of interest" description="Disordered" evidence="1">
    <location>
        <begin position="170"/>
        <end position="194"/>
    </location>
</feature>
<sequence length="194" mass="22109">MEEGTRLRFGDLSSLGTNHREIIREPLPWPLNVRCLKWEEREKDGEMKYPGNTGLRHYSILYCGSRWDPTRLTDSINYYCLERGSGVSLLKACVPLLFGKRTRRALLGSLRAPTVCEEDQESPAVTIKAVCHEIHCSEGGHPSRICEKFWRTLKCVLETKPRRFVRVEATSASESRKIDQSSISSPGPYRASPR</sequence>
<name>A0A4Y2UHI8_ARAVE</name>
<organism evidence="2 3">
    <name type="scientific">Araneus ventricosus</name>
    <name type="common">Orbweaver spider</name>
    <name type="synonym">Epeira ventricosa</name>
    <dbReference type="NCBI Taxonomy" id="182803"/>
    <lineage>
        <taxon>Eukaryota</taxon>
        <taxon>Metazoa</taxon>
        <taxon>Ecdysozoa</taxon>
        <taxon>Arthropoda</taxon>
        <taxon>Chelicerata</taxon>
        <taxon>Arachnida</taxon>
        <taxon>Araneae</taxon>
        <taxon>Araneomorphae</taxon>
        <taxon>Entelegynae</taxon>
        <taxon>Araneoidea</taxon>
        <taxon>Araneidae</taxon>
        <taxon>Araneus</taxon>
    </lineage>
</organism>